<accession>A0A6S7D6K7</accession>
<gene>
    <name evidence="2" type="ORF">LMG28138_06050</name>
</gene>
<proteinExistence type="predicted"/>
<keyword evidence="3" id="KW-1185">Reference proteome</keyword>
<dbReference type="AlphaFoldDB" id="A0A6S7D6K7"/>
<evidence type="ECO:0000256" key="1">
    <source>
        <dbReference type="SAM" id="Phobius"/>
    </source>
</evidence>
<feature type="transmembrane region" description="Helical" evidence="1">
    <location>
        <begin position="21"/>
        <end position="38"/>
    </location>
</feature>
<keyword evidence="1" id="KW-0472">Membrane</keyword>
<dbReference type="Proteomes" id="UP000494115">
    <property type="component" value="Unassembled WGS sequence"/>
</dbReference>
<organism evidence="2 3">
    <name type="scientific">Pararobbsia alpina</name>
    <dbReference type="NCBI Taxonomy" id="621374"/>
    <lineage>
        <taxon>Bacteria</taxon>
        <taxon>Pseudomonadati</taxon>
        <taxon>Pseudomonadota</taxon>
        <taxon>Betaproteobacteria</taxon>
        <taxon>Burkholderiales</taxon>
        <taxon>Burkholderiaceae</taxon>
        <taxon>Pararobbsia</taxon>
    </lineage>
</organism>
<dbReference type="EMBL" id="CADIKM010000136">
    <property type="protein sequence ID" value="CAB3808518.1"/>
    <property type="molecule type" value="Genomic_DNA"/>
</dbReference>
<keyword evidence="1" id="KW-0812">Transmembrane</keyword>
<protein>
    <submittedName>
        <fullName evidence="2">Uncharacterized protein</fullName>
    </submittedName>
</protein>
<name>A0A6S7D6K7_9BURK</name>
<evidence type="ECO:0000313" key="3">
    <source>
        <dbReference type="Proteomes" id="UP000494115"/>
    </source>
</evidence>
<keyword evidence="1" id="KW-1133">Transmembrane helix</keyword>
<sequence>MKFLSWGTRMIMNIRYPRFTAIELWVLAISIMIASGLQM</sequence>
<reference evidence="2 3" key="1">
    <citation type="submission" date="2020-04" db="EMBL/GenBank/DDBJ databases">
        <authorList>
            <person name="De Canck E."/>
        </authorList>
    </citation>
    <scope>NUCLEOTIDE SEQUENCE [LARGE SCALE GENOMIC DNA]</scope>
    <source>
        <strain evidence="2 3">LMG 28138</strain>
    </source>
</reference>
<evidence type="ECO:0000313" key="2">
    <source>
        <dbReference type="EMBL" id="CAB3808518.1"/>
    </source>
</evidence>